<feature type="compositionally biased region" description="Pro residues" evidence="1">
    <location>
        <begin position="272"/>
        <end position="283"/>
    </location>
</feature>
<feature type="region of interest" description="Disordered" evidence="1">
    <location>
        <begin position="92"/>
        <end position="114"/>
    </location>
</feature>
<feature type="region of interest" description="Disordered" evidence="1">
    <location>
        <begin position="248"/>
        <end position="326"/>
    </location>
</feature>
<organism evidence="2 3">
    <name type="scientific">Dioszegia hungarica</name>
    <dbReference type="NCBI Taxonomy" id="4972"/>
    <lineage>
        <taxon>Eukaryota</taxon>
        <taxon>Fungi</taxon>
        <taxon>Dikarya</taxon>
        <taxon>Basidiomycota</taxon>
        <taxon>Agaricomycotina</taxon>
        <taxon>Tremellomycetes</taxon>
        <taxon>Tremellales</taxon>
        <taxon>Bulleribasidiaceae</taxon>
        <taxon>Dioszegia</taxon>
    </lineage>
</organism>
<evidence type="ECO:0000256" key="1">
    <source>
        <dbReference type="SAM" id="MobiDB-lite"/>
    </source>
</evidence>
<feature type="compositionally biased region" description="Acidic residues" evidence="1">
    <location>
        <begin position="284"/>
        <end position="294"/>
    </location>
</feature>
<dbReference type="Proteomes" id="UP001164286">
    <property type="component" value="Unassembled WGS sequence"/>
</dbReference>
<comment type="caution">
    <text evidence="2">The sequence shown here is derived from an EMBL/GenBank/DDBJ whole genome shotgun (WGS) entry which is preliminary data.</text>
</comment>
<proteinExistence type="predicted"/>
<keyword evidence="3" id="KW-1185">Reference proteome</keyword>
<evidence type="ECO:0000313" key="3">
    <source>
        <dbReference type="Proteomes" id="UP001164286"/>
    </source>
</evidence>
<feature type="compositionally biased region" description="Basic and acidic residues" evidence="1">
    <location>
        <begin position="295"/>
        <end position="326"/>
    </location>
</feature>
<gene>
    <name evidence="2" type="ORF">MKK02DRAFT_40013</name>
</gene>
<dbReference type="AlphaFoldDB" id="A0AA38LYW4"/>
<evidence type="ECO:0008006" key="4">
    <source>
        <dbReference type="Google" id="ProtNLM"/>
    </source>
</evidence>
<dbReference type="EMBL" id="JAKWFO010000001">
    <property type="protein sequence ID" value="KAI9639691.1"/>
    <property type="molecule type" value="Genomic_DNA"/>
</dbReference>
<feature type="region of interest" description="Disordered" evidence="1">
    <location>
        <begin position="41"/>
        <end position="71"/>
    </location>
</feature>
<dbReference type="GeneID" id="77730100"/>
<accession>A0AA38LYW4</accession>
<feature type="region of interest" description="Disordered" evidence="1">
    <location>
        <begin position="1"/>
        <end position="25"/>
    </location>
</feature>
<sequence length="326" mass="36234">MAPHAWRPTPSKRPRTSDFASTQPEYPAAAYIQAYEAQLEYSSSTASGSGEGSSTSSATGRGSLIRWSGGEEGDEEVWADRYNIIHLLPSLPPSMPARRRAASPASSSSSWADLPSDEEELFDISGDEAVEAYEKEKKRRWLERLREERLKEREVEDVKLVARLEENAAKADEVPGAVRALMLHTAKSMYAAPNPKSLEMRILANHATDKRFAFLRNGRWTGEWEKVKRGVRVEMGLEKAEGAVVLLGGYGSDSEEESEDGKGEEEGGKEPASPPPPPPSPPPDEFDMPDPDAVDEVKADVDLEETRRIRRERLGEWKRNKRNGTD</sequence>
<feature type="compositionally biased region" description="Low complexity" evidence="1">
    <location>
        <begin position="42"/>
        <end position="63"/>
    </location>
</feature>
<feature type="compositionally biased region" description="Basic and acidic residues" evidence="1">
    <location>
        <begin position="260"/>
        <end position="269"/>
    </location>
</feature>
<name>A0AA38LYW4_9TREE</name>
<feature type="compositionally biased region" description="Low complexity" evidence="1">
    <location>
        <begin position="102"/>
        <end position="114"/>
    </location>
</feature>
<dbReference type="RefSeq" id="XP_052949468.1">
    <property type="nucleotide sequence ID" value="XM_053090895.1"/>
</dbReference>
<protein>
    <recommendedName>
        <fullName evidence="4">SURP motif domain-containing protein</fullName>
    </recommendedName>
</protein>
<reference evidence="2" key="1">
    <citation type="journal article" date="2022" name="G3 (Bethesda)">
        <title>High quality genome of the basidiomycete yeast Dioszegia hungarica PDD-24b-2 isolated from cloud water.</title>
        <authorList>
            <person name="Jarrige D."/>
            <person name="Haridas S."/>
            <person name="Bleykasten-Grosshans C."/>
            <person name="Joly M."/>
            <person name="Nadalig T."/>
            <person name="Sancelme M."/>
            <person name="Vuilleumier S."/>
            <person name="Grigoriev I.V."/>
            <person name="Amato P."/>
            <person name="Bringel F."/>
        </authorList>
    </citation>
    <scope>NUCLEOTIDE SEQUENCE</scope>
    <source>
        <strain evidence="2">PDD-24b-2</strain>
    </source>
</reference>
<evidence type="ECO:0000313" key="2">
    <source>
        <dbReference type="EMBL" id="KAI9639691.1"/>
    </source>
</evidence>